<keyword evidence="3" id="KW-0862">Zinc</keyword>
<dbReference type="Pfam" id="PF04828">
    <property type="entry name" value="GFA"/>
    <property type="match status" value="1"/>
</dbReference>
<dbReference type="EMBL" id="KB933093">
    <property type="protein sequence ID" value="EOO00451.1"/>
    <property type="molecule type" value="Genomic_DNA"/>
</dbReference>
<organism evidence="6 7">
    <name type="scientific">Phaeoacremonium minimum (strain UCR-PA7)</name>
    <name type="common">Esca disease fungus</name>
    <name type="synonym">Togninia minima</name>
    <dbReference type="NCBI Taxonomy" id="1286976"/>
    <lineage>
        <taxon>Eukaryota</taxon>
        <taxon>Fungi</taxon>
        <taxon>Dikarya</taxon>
        <taxon>Ascomycota</taxon>
        <taxon>Pezizomycotina</taxon>
        <taxon>Sordariomycetes</taxon>
        <taxon>Sordariomycetidae</taxon>
        <taxon>Togniniales</taxon>
        <taxon>Togniniaceae</taxon>
        <taxon>Phaeoacremonium</taxon>
    </lineage>
</organism>
<keyword evidence="4" id="KW-0456">Lyase</keyword>
<dbReference type="Proteomes" id="UP000014074">
    <property type="component" value="Unassembled WGS sequence"/>
</dbReference>
<evidence type="ECO:0000256" key="1">
    <source>
        <dbReference type="ARBA" id="ARBA00005495"/>
    </source>
</evidence>
<evidence type="ECO:0000256" key="2">
    <source>
        <dbReference type="ARBA" id="ARBA00022723"/>
    </source>
</evidence>
<protein>
    <submittedName>
        <fullName evidence="6">Putative duf636 domain protein</fullName>
    </submittedName>
</protein>
<dbReference type="PROSITE" id="PS51891">
    <property type="entry name" value="CENP_V_GFA"/>
    <property type="match status" value="1"/>
</dbReference>
<reference evidence="7" key="1">
    <citation type="journal article" date="2013" name="Genome Announc.">
        <title>Draft genome sequence of the ascomycete Phaeoacremonium aleophilum strain UCR-PA7, a causal agent of the esca disease complex in grapevines.</title>
        <authorList>
            <person name="Blanco-Ulate B."/>
            <person name="Rolshausen P."/>
            <person name="Cantu D."/>
        </authorList>
    </citation>
    <scope>NUCLEOTIDE SEQUENCE [LARGE SCALE GENOMIC DNA]</scope>
    <source>
        <strain evidence="7">UCR-PA7</strain>
    </source>
</reference>
<comment type="similarity">
    <text evidence="1">Belongs to the Gfa family.</text>
</comment>
<evidence type="ECO:0000259" key="5">
    <source>
        <dbReference type="PROSITE" id="PS51891"/>
    </source>
</evidence>
<dbReference type="InterPro" id="IPR006913">
    <property type="entry name" value="CENP-V/GFA"/>
</dbReference>
<dbReference type="GeneID" id="19324473"/>
<proteinExistence type="inferred from homology"/>
<dbReference type="HOGENOM" id="CLU_038839_1_0_1"/>
<evidence type="ECO:0000256" key="3">
    <source>
        <dbReference type="ARBA" id="ARBA00022833"/>
    </source>
</evidence>
<dbReference type="OrthoDB" id="5422068at2759"/>
<dbReference type="AlphaFoldDB" id="R8BM49"/>
<dbReference type="eggNOG" id="ENOG502SH4K">
    <property type="taxonomic scope" value="Eukaryota"/>
</dbReference>
<feature type="domain" description="CENP-V/GFA" evidence="5">
    <location>
        <begin position="13"/>
        <end position="134"/>
    </location>
</feature>
<dbReference type="InterPro" id="IPR011057">
    <property type="entry name" value="Mss4-like_sf"/>
</dbReference>
<name>R8BM49_PHAM7</name>
<dbReference type="RefSeq" id="XP_007914812.1">
    <property type="nucleotide sequence ID" value="XM_007916621.1"/>
</dbReference>
<accession>R8BM49</accession>
<dbReference type="PANTHER" id="PTHR33337:SF31">
    <property type="entry name" value="DUF636 DOMAIN PROTEIN (AFU_ORTHOLOGUE AFUA_2G12650)"/>
    <property type="match status" value="1"/>
</dbReference>
<evidence type="ECO:0000313" key="6">
    <source>
        <dbReference type="EMBL" id="EOO00451.1"/>
    </source>
</evidence>
<sequence length="371" mass="40276">MTDSHSDASTRTLRAGCYCKAIRYAVTLPTASLPLGVHLCHCSVCRYTHGTLCIFHAELPRGVIPEFIAPSSRDNLTGYTHASAKSERLFCSTCGCHIGDVGLDGEDEGEWVIATSLFDENDEDLFQIKTHCFTRSAPGGGLFEWLPRIGDREVKVWNPGPDSVMWPGSSAEEAPPKQEFDASGNEVLRAECHCGGVSFTIPRPTVSAATEDPYVAGFISPLDPAKWLACLDVCDDCRLVDGTHVVGWTFVPRAQIQPTMPPELAPFGTMKTFASSPGVMRGFCGVCGATVIFSCEGRKPSDDSHVVDISVGILRAPEGVKAEKWLTWRAGRLAWGSSGERYDSPFTTSLGDGFKRWAMEHYGEAPTFEIG</sequence>
<evidence type="ECO:0000313" key="7">
    <source>
        <dbReference type="Proteomes" id="UP000014074"/>
    </source>
</evidence>
<dbReference type="Gene3D" id="3.90.1590.10">
    <property type="entry name" value="glutathione-dependent formaldehyde- activating enzyme (gfa)"/>
    <property type="match status" value="2"/>
</dbReference>
<gene>
    <name evidence="6" type="ORF">UCRPA7_4060</name>
</gene>
<dbReference type="GO" id="GO:0046872">
    <property type="term" value="F:metal ion binding"/>
    <property type="evidence" value="ECO:0007669"/>
    <property type="project" value="UniProtKB-KW"/>
</dbReference>
<dbReference type="SUPFAM" id="SSF51316">
    <property type="entry name" value="Mss4-like"/>
    <property type="match status" value="2"/>
</dbReference>
<dbReference type="GO" id="GO:0016846">
    <property type="term" value="F:carbon-sulfur lyase activity"/>
    <property type="evidence" value="ECO:0007669"/>
    <property type="project" value="InterPro"/>
</dbReference>
<dbReference type="KEGG" id="tmn:UCRPA7_4060"/>
<keyword evidence="2" id="KW-0479">Metal-binding</keyword>
<keyword evidence="7" id="KW-1185">Reference proteome</keyword>
<evidence type="ECO:0000256" key="4">
    <source>
        <dbReference type="ARBA" id="ARBA00023239"/>
    </source>
</evidence>
<dbReference type="PANTHER" id="PTHR33337">
    <property type="entry name" value="GFA DOMAIN-CONTAINING PROTEIN"/>
    <property type="match status" value="1"/>
</dbReference>